<gene>
    <name evidence="2" type="ORF">GCM10009799_52050</name>
</gene>
<dbReference type="EMBL" id="BAAAPC010000039">
    <property type="protein sequence ID" value="GAA2017660.1"/>
    <property type="molecule type" value="Genomic_DNA"/>
</dbReference>
<organism evidence="2 3">
    <name type="scientific">Nocardiopsis rhodophaea</name>
    <dbReference type="NCBI Taxonomy" id="280238"/>
    <lineage>
        <taxon>Bacteria</taxon>
        <taxon>Bacillati</taxon>
        <taxon>Actinomycetota</taxon>
        <taxon>Actinomycetes</taxon>
        <taxon>Streptosporangiales</taxon>
        <taxon>Nocardiopsidaceae</taxon>
        <taxon>Nocardiopsis</taxon>
    </lineage>
</organism>
<evidence type="ECO:0000313" key="3">
    <source>
        <dbReference type="Proteomes" id="UP001501585"/>
    </source>
</evidence>
<comment type="caution">
    <text evidence="2">The sequence shown here is derived from an EMBL/GenBank/DDBJ whole genome shotgun (WGS) entry which is preliminary data.</text>
</comment>
<keyword evidence="3" id="KW-1185">Reference proteome</keyword>
<reference evidence="3" key="1">
    <citation type="journal article" date="2019" name="Int. J. Syst. Evol. Microbiol.">
        <title>The Global Catalogue of Microorganisms (GCM) 10K type strain sequencing project: providing services to taxonomists for standard genome sequencing and annotation.</title>
        <authorList>
            <consortium name="The Broad Institute Genomics Platform"/>
            <consortium name="The Broad Institute Genome Sequencing Center for Infectious Disease"/>
            <person name="Wu L."/>
            <person name="Ma J."/>
        </authorList>
    </citation>
    <scope>NUCLEOTIDE SEQUENCE [LARGE SCALE GENOMIC DNA]</scope>
    <source>
        <strain evidence="3">JCM 15313</strain>
    </source>
</reference>
<name>A0ABP5F5M0_9ACTN</name>
<proteinExistence type="predicted"/>
<dbReference type="Pfam" id="PF13701">
    <property type="entry name" value="DDE_Tnp_1_4"/>
    <property type="match status" value="1"/>
</dbReference>
<dbReference type="Proteomes" id="UP001501585">
    <property type="component" value="Unassembled WGS sequence"/>
</dbReference>
<protein>
    <recommendedName>
        <fullName evidence="1">Transposase DDE domain-containing protein</fullName>
    </recommendedName>
</protein>
<evidence type="ECO:0000259" key="1">
    <source>
        <dbReference type="Pfam" id="PF13701"/>
    </source>
</evidence>
<feature type="domain" description="Transposase DDE" evidence="1">
    <location>
        <begin position="3"/>
        <end position="218"/>
    </location>
</feature>
<evidence type="ECO:0000313" key="2">
    <source>
        <dbReference type="EMBL" id="GAA2017660.1"/>
    </source>
</evidence>
<sequence length="222" mass="25665">MRYTVGWKITPEDESAIARLPEHAWQTSLTQAGEVQEGYEVAELTGLNTRSGWPRGLRLIVRRVRPSKRHAKNLTAFEKRTGWRYSVTATNIGRMWGIPGSHQAQFLDALHRDHAEVEDRVRTNKAMGLHRLPSASWDVNRGWLLAANIACDLDAWLRLLTLHDHDDFARAEPQTMRFRLYHLPARLARHARRRILRLEHTWPWAEAFVICWMRLSGLPAAG</sequence>
<accession>A0ABP5F5M0</accession>
<dbReference type="InterPro" id="IPR025668">
    <property type="entry name" value="Tnp_DDE_dom"/>
</dbReference>